<gene>
    <name evidence="1" type="ORF">ABR82_01220</name>
</gene>
<evidence type="ECO:0000313" key="1">
    <source>
        <dbReference type="EMBL" id="KRO62502.1"/>
    </source>
</evidence>
<organism evidence="1 2">
    <name type="scientific">Verrucomicrobia subdivision 6 bacterium BACL9 MAG-120507-bin52</name>
    <dbReference type="NCBI Taxonomy" id="1655590"/>
    <lineage>
        <taxon>Bacteria</taxon>
        <taxon>Pseudomonadati</taxon>
        <taxon>Verrucomicrobiota</taxon>
        <taxon>Verrucomicrobiia</taxon>
        <taxon>Verrucomicrobiales</taxon>
        <taxon>Verrucomicrobia subdivision 6</taxon>
    </lineage>
</organism>
<dbReference type="InterPro" id="IPR008306">
    <property type="entry name" value="UCP018008"/>
</dbReference>
<protein>
    <recommendedName>
        <fullName evidence="3">DUF429 domain-containing protein</fullName>
    </recommendedName>
</protein>
<evidence type="ECO:0008006" key="3">
    <source>
        <dbReference type="Google" id="ProtNLM"/>
    </source>
</evidence>
<accession>A0A0R2RJ88</accession>
<evidence type="ECO:0000313" key="2">
    <source>
        <dbReference type="Proteomes" id="UP000051269"/>
    </source>
</evidence>
<dbReference type="PIRSF" id="PIRSF018008">
    <property type="entry name" value="UCP018008"/>
    <property type="match status" value="1"/>
</dbReference>
<dbReference type="Proteomes" id="UP000051269">
    <property type="component" value="Unassembled WGS sequence"/>
</dbReference>
<sequence length="257" mass="29825">MRLLHSSVGWNSRTVKVLLIGVDLAWGDKMHDGVCFLEFERNQGKVLGFGYPHGDRELLELVEKRGQGYERIFMTVDAPLVCPNRTGTRPVDRLTHRMFHRQHAACHPANTTRCPRPTRVARLLARKGFLLGWEVGKAKKTASEVYPHPAMVRLFGLPRIIKYKRGRVAERRREFRRLQGLLRKMMRQKFPGLEINQETRNLLRKKWSKPVEDRTDALFCALIGVWHWMHRGKRSEVIGDRKTGFILLPEEGAAKET</sequence>
<dbReference type="InterPro" id="IPR007362">
    <property type="entry name" value="DUF429"/>
</dbReference>
<dbReference type="Pfam" id="PF04250">
    <property type="entry name" value="DUF429"/>
    <property type="match status" value="1"/>
</dbReference>
<name>A0A0R2RJ88_9BACT</name>
<comment type="caution">
    <text evidence="1">The sequence shown here is derived from an EMBL/GenBank/DDBJ whole genome shotgun (WGS) entry which is preliminary data.</text>
</comment>
<dbReference type="AlphaFoldDB" id="A0A0R2RJ88"/>
<proteinExistence type="predicted"/>
<reference evidence="1 2" key="1">
    <citation type="submission" date="2015-10" db="EMBL/GenBank/DDBJ databases">
        <title>Metagenome-Assembled Genomes uncover a global brackish microbiome.</title>
        <authorList>
            <person name="Hugerth L.W."/>
            <person name="Larsson J."/>
            <person name="Alneberg J."/>
            <person name="Lindh M.V."/>
            <person name="Legrand C."/>
            <person name="Pinhassi J."/>
            <person name="Andersson A.F."/>
        </authorList>
    </citation>
    <scope>NUCLEOTIDE SEQUENCE [LARGE SCALE GENOMIC DNA]</scope>
    <source>
        <strain evidence="1">BACL18 MAG-120507-bin52</strain>
    </source>
</reference>
<dbReference type="EMBL" id="LIBO01000067">
    <property type="protein sequence ID" value="KRO62502.1"/>
    <property type="molecule type" value="Genomic_DNA"/>
</dbReference>